<dbReference type="Proteomes" id="UP000509626">
    <property type="component" value="Chromosome"/>
</dbReference>
<keyword evidence="4 7" id="KW-0418">Kinase</keyword>
<keyword evidence="8" id="KW-1185">Reference proteome</keyword>
<dbReference type="InterPro" id="IPR029056">
    <property type="entry name" value="Ribokinase-like"/>
</dbReference>
<dbReference type="GO" id="GO:0005524">
    <property type="term" value="F:ATP binding"/>
    <property type="evidence" value="ECO:0007669"/>
    <property type="project" value="UniProtKB-KW"/>
</dbReference>
<sequence>MRLVVGEAIVDLHPAETGDAGSADAYARRAGGAPANVAVGLSRLGDAPLFRTRLGEDGFGDFLAATLADEGVPADLVERDPDAPTGLAVVGRDAGGDRSFSLYLDGTASVGLRPGSVDDATLAGVDWVHIGGVLLAFEPARSATIDLLERVPDGTSVSFDPNARPGLGRGFDYGATLERVLPLVDVVVASGEDVRPAGFAGDPPELARSLVAAGAHTAVLTRGAAGAYGFATDDAPWGGAEADHGGFPVDAVDTTGAGDAFTAGAVTALSEGRPFADALAYANAVAAASTTAEGAMTALPDREAVEGLLAGE</sequence>
<evidence type="ECO:0000256" key="2">
    <source>
        <dbReference type="ARBA" id="ARBA00022679"/>
    </source>
</evidence>
<evidence type="ECO:0000313" key="7">
    <source>
        <dbReference type="EMBL" id="QLG61680.1"/>
    </source>
</evidence>
<dbReference type="PANTHER" id="PTHR43085:SF1">
    <property type="entry name" value="PSEUDOURIDINE KINASE-RELATED"/>
    <property type="match status" value="1"/>
</dbReference>
<dbReference type="InterPro" id="IPR002173">
    <property type="entry name" value="Carboh/pur_kinase_PfkB_CS"/>
</dbReference>
<evidence type="ECO:0000256" key="1">
    <source>
        <dbReference type="ARBA" id="ARBA00010688"/>
    </source>
</evidence>
<dbReference type="KEGG" id="halu:HUG12_08045"/>
<dbReference type="GeneID" id="56037402"/>
<dbReference type="Pfam" id="PF00294">
    <property type="entry name" value="PfkB"/>
    <property type="match status" value="1"/>
</dbReference>
<dbReference type="OrthoDB" id="124714at2157"/>
<keyword evidence="3" id="KW-0547">Nucleotide-binding</keyword>
<dbReference type="Gene3D" id="3.40.1190.20">
    <property type="match status" value="1"/>
</dbReference>
<dbReference type="InterPro" id="IPR011611">
    <property type="entry name" value="PfkB_dom"/>
</dbReference>
<name>A0A7D5QBB6_9EURY</name>
<dbReference type="EMBL" id="CP058579">
    <property type="protein sequence ID" value="QLG61680.1"/>
    <property type="molecule type" value="Genomic_DNA"/>
</dbReference>
<reference evidence="7 8" key="1">
    <citation type="submission" date="2020-06" db="EMBL/GenBank/DDBJ databases">
        <title>NJ-3-1, isolated from saline soil.</title>
        <authorList>
            <person name="Cui H.L."/>
            <person name="Shi X."/>
        </authorList>
    </citation>
    <scope>NUCLEOTIDE SEQUENCE [LARGE SCALE GENOMIC DNA]</scope>
    <source>
        <strain evidence="7 8">NJ-3-1</strain>
    </source>
</reference>
<evidence type="ECO:0000259" key="6">
    <source>
        <dbReference type="Pfam" id="PF00294"/>
    </source>
</evidence>
<protein>
    <submittedName>
        <fullName evidence="7">Carbohydrate kinase</fullName>
    </submittedName>
</protein>
<evidence type="ECO:0000256" key="5">
    <source>
        <dbReference type="ARBA" id="ARBA00022840"/>
    </source>
</evidence>
<dbReference type="PANTHER" id="PTHR43085">
    <property type="entry name" value="HEXOKINASE FAMILY MEMBER"/>
    <property type="match status" value="1"/>
</dbReference>
<dbReference type="PROSITE" id="PS00583">
    <property type="entry name" value="PFKB_KINASES_1"/>
    <property type="match status" value="1"/>
</dbReference>
<evidence type="ECO:0000256" key="4">
    <source>
        <dbReference type="ARBA" id="ARBA00022777"/>
    </source>
</evidence>
<keyword evidence="5" id="KW-0067">ATP-binding</keyword>
<organism evidence="7 8">
    <name type="scientific">Halorarum salinum</name>
    <dbReference type="NCBI Taxonomy" id="2743089"/>
    <lineage>
        <taxon>Archaea</taxon>
        <taxon>Methanobacteriati</taxon>
        <taxon>Methanobacteriota</taxon>
        <taxon>Stenosarchaea group</taxon>
        <taxon>Halobacteria</taxon>
        <taxon>Halobacteriales</taxon>
        <taxon>Haloferacaceae</taxon>
        <taxon>Halorarum</taxon>
    </lineage>
</organism>
<evidence type="ECO:0000313" key="8">
    <source>
        <dbReference type="Proteomes" id="UP000509626"/>
    </source>
</evidence>
<keyword evidence="2" id="KW-0808">Transferase</keyword>
<dbReference type="PROSITE" id="PS00584">
    <property type="entry name" value="PFKB_KINASES_2"/>
    <property type="match status" value="1"/>
</dbReference>
<accession>A0A7D5QBB6</accession>
<dbReference type="SUPFAM" id="SSF53613">
    <property type="entry name" value="Ribokinase-like"/>
    <property type="match status" value="1"/>
</dbReference>
<evidence type="ECO:0000256" key="3">
    <source>
        <dbReference type="ARBA" id="ARBA00022741"/>
    </source>
</evidence>
<dbReference type="InterPro" id="IPR050306">
    <property type="entry name" value="PfkB_Carbo_kinase"/>
</dbReference>
<comment type="similarity">
    <text evidence="1">Belongs to the carbohydrate kinase PfkB family.</text>
</comment>
<feature type="domain" description="Carbohydrate kinase PfkB" evidence="6">
    <location>
        <begin position="4"/>
        <end position="301"/>
    </location>
</feature>
<proteinExistence type="inferred from homology"/>
<dbReference type="GO" id="GO:0016301">
    <property type="term" value="F:kinase activity"/>
    <property type="evidence" value="ECO:0007669"/>
    <property type="project" value="UniProtKB-KW"/>
</dbReference>
<dbReference type="RefSeq" id="WP_179268265.1">
    <property type="nucleotide sequence ID" value="NZ_CP058579.1"/>
</dbReference>
<gene>
    <name evidence="7" type="ORF">HUG12_08045</name>
</gene>
<dbReference type="AlphaFoldDB" id="A0A7D5QBB6"/>